<proteinExistence type="predicted"/>
<protein>
    <submittedName>
        <fullName evidence="2">Uncharacterized protein</fullName>
    </submittedName>
</protein>
<name>A0A2P2NFC3_RHIMU</name>
<keyword evidence="1" id="KW-0812">Transmembrane</keyword>
<keyword evidence="1" id="KW-0472">Membrane</keyword>
<evidence type="ECO:0000256" key="1">
    <source>
        <dbReference type="SAM" id="Phobius"/>
    </source>
</evidence>
<dbReference type="EMBL" id="GGEC01060697">
    <property type="protein sequence ID" value="MBX41181.1"/>
    <property type="molecule type" value="Transcribed_RNA"/>
</dbReference>
<organism evidence="2">
    <name type="scientific">Rhizophora mucronata</name>
    <name type="common">Asiatic mangrove</name>
    <dbReference type="NCBI Taxonomy" id="61149"/>
    <lineage>
        <taxon>Eukaryota</taxon>
        <taxon>Viridiplantae</taxon>
        <taxon>Streptophyta</taxon>
        <taxon>Embryophyta</taxon>
        <taxon>Tracheophyta</taxon>
        <taxon>Spermatophyta</taxon>
        <taxon>Magnoliopsida</taxon>
        <taxon>eudicotyledons</taxon>
        <taxon>Gunneridae</taxon>
        <taxon>Pentapetalae</taxon>
        <taxon>rosids</taxon>
        <taxon>fabids</taxon>
        <taxon>Malpighiales</taxon>
        <taxon>Rhizophoraceae</taxon>
        <taxon>Rhizophora</taxon>
    </lineage>
</organism>
<reference evidence="2" key="1">
    <citation type="submission" date="2018-02" db="EMBL/GenBank/DDBJ databases">
        <title>Rhizophora mucronata_Transcriptome.</title>
        <authorList>
            <person name="Meera S.P."/>
            <person name="Sreeshan A."/>
            <person name="Augustine A."/>
        </authorList>
    </citation>
    <scope>NUCLEOTIDE SEQUENCE</scope>
    <source>
        <tissue evidence="2">Leaf</tissue>
    </source>
</reference>
<dbReference type="AlphaFoldDB" id="A0A2P2NFC3"/>
<keyword evidence="1" id="KW-1133">Transmembrane helix</keyword>
<sequence>MPCKQPKISVQLVLCSIWIPLLLVFSLIQFPWKCQASSFHPQLIPRFCLVTTILLWREMKVQKELLNLEQLQVFVVD</sequence>
<evidence type="ECO:0000313" key="2">
    <source>
        <dbReference type="EMBL" id="MBX41181.1"/>
    </source>
</evidence>
<accession>A0A2P2NFC3</accession>
<feature type="transmembrane region" description="Helical" evidence="1">
    <location>
        <begin position="12"/>
        <end position="32"/>
    </location>
</feature>